<evidence type="ECO:0000256" key="3">
    <source>
        <dbReference type="ARBA" id="ARBA00011738"/>
    </source>
</evidence>
<keyword evidence="12" id="KW-1185">Reference proteome</keyword>
<dbReference type="GO" id="GO:0030414">
    <property type="term" value="F:peptidase inhibitor activity"/>
    <property type="evidence" value="ECO:0007669"/>
    <property type="project" value="UniProtKB-KW"/>
</dbReference>
<dbReference type="InterPro" id="IPR036819">
    <property type="entry name" value="Subtilisin_inhibitor-like_sf"/>
</dbReference>
<evidence type="ECO:0000313" key="12">
    <source>
        <dbReference type="Proteomes" id="UP001603013"/>
    </source>
</evidence>
<dbReference type="RefSeq" id="WP_391934249.1">
    <property type="nucleotide sequence ID" value="NZ_JBIBSM010000005.1"/>
</dbReference>
<keyword evidence="8" id="KW-0732">Signal</keyword>
<feature type="domain" description="Subtilisin inhibitor" evidence="10">
    <location>
        <begin position="44"/>
        <end position="135"/>
    </location>
</feature>
<dbReference type="InterPro" id="IPR020054">
    <property type="entry name" value="Prot_inh_SSI_I16_CS"/>
</dbReference>
<dbReference type="Proteomes" id="UP001603013">
    <property type="component" value="Unassembled WGS sequence"/>
</dbReference>
<gene>
    <name evidence="8" type="primary">sti</name>
    <name evidence="11" type="ORF">ACF05T_12375</name>
</gene>
<sequence precursor="true">MRYLRSTRAATAVAAATGLAFVGTALTGSAYAEPAAQPASLYPPSAIVLTVGQGESAATASVQRAVTLECAPLPGGSHPSPAEACAELAAADGDLARLTALPADRPCTREWAPVTVTGDGVWEGRRISWSATYGNPCEMRSKVAESAVLSF</sequence>
<evidence type="ECO:0000256" key="8">
    <source>
        <dbReference type="HAMAP-Rule" id="MF_00778"/>
    </source>
</evidence>
<evidence type="ECO:0000256" key="5">
    <source>
        <dbReference type="ARBA" id="ARBA00022690"/>
    </source>
</evidence>
<dbReference type="PROSITE" id="PS00999">
    <property type="entry name" value="SSI"/>
    <property type="match status" value="1"/>
</dbReference>
<dbReference type="EMBL" id="JBIBSM010000005">
    <property type="protein sequence ID" value="MFF8276886.1"/>
    <property type="molecule type" value="Genomic_DNA"/>
</dbReference>
<keyword evidence="4 8" id="KW-0964">Secreted</keyword>
<evidence type="ECO:0000256" key="7">
    <source>
        <dbReference type="ARBA" id="ARBA00023157"/>
    </source>
</evidence>
<protein>
    <recommendedName>
        <fullName evidence="8">Probable subtilase-type protease inhibitor</fullName>
    </recommendedName>
</protein>
<keyword evidence="7 8" id="KW-1015">Disulfide bond</keyword>
<dbReference type="HAMAP" id="MF_00778">
    <property type="entry name" value="SSI"/>
    <property type="match status" value="1"/>
</dbReference>
<dbReference type="Gene3D" id="3.30.350.10">
    <property type="entry name" value="Subtilisin inhibitor-like"/>
    <property type="match status" value="1"/>
</dbReference>
<dbReference type="InterPro" id="IPR023549">
    <property type="entry name" value="Subtilisin_inhibitor"/>
</dbReference>
<evidence type="ECO:0000256" key="6">
    <source>
        <dbReference type="ARBA" id="ARBA00022900"/>
    </source>
</evidence>
<comment type="subcellular location">
    <subcellularLocation>
        <location evidence="1 8">Secreted</location>
    </subcellularLocation>
</comment>
<evidence type="ECO:0000256" key="2">
    <source>
        <dbReference type="ARBA" id="ARBA00010472"/>
    </source>
</evidence>
<dbReference type="SUPFAM" id="SSF55399">
    <property type="entry name" value="Subtilisin inhibitor"/>
    <property type="match status" value="1"/>
</dbReference>
<feature type="chain" id="PRO_5044945895" description="Probable subtilase-type protease inhibitor" evidence="8">
    <location>
        <begin position="33"/>
        <end position="151"/>
    </location>
</feature>
<evidence type="ECO:0000256" key="9">
    <source>
        <dbReference type="RuleBase" id="RU003471"/>
    </source>
</evidence>
<dbReference type="Pfam" id="PF00720">
    <property type="entry name" value="SSI"/>
    <property type="match status" value="1"/>
</dbReference>
<proteinExistence type="inferred from homology"/>
<comment type="subunit">
    <text evidence="3 8">Homodimer.</text>
</comment>
<organism evidence="11 12">
    <name type="scientific">Streptomyces lateritius</name>
    <dbReference type="NCBI Taxonomy" id="67313"/>
    <lineage>
        <taxon>Bacteria</taxon>
        <taxon>Bacillati</taxon>
        <taxon>Actinomycetota</taxon>
        <taxon>Actinomycetes</taxon>
        <taxon>Kitasatosporales</taxon>
        <taxon>Streptomycetaceae</taxon>
        <taxon>Streptomyces</taxon>
    </lineage>
</organism>
<keyword evidence="5 8" id="KW-0646">Protease inhibitor</keyword>
<evidence type="ECO:0000256" key="1">
    <source>
        <dbReference type="ARBA" id="ARBA00004613"/>
    </source>
</evidence>
<accession>A0ABW6YAS4</accession>
<dbReference type="InterPro" id="IPR000691">
    <property type="entry name" value="Prot_inh_I16_SSI"/>
</dbReference>
<feature type="site" description="Reactive bond" evidence="8">
    <location>
        <begin position="109"/>
        <end position="110"/>
    </location>
</feature>
<feature type="signal peptide" evidence="8">
    <location>
        <begin position="1"/>
        <end position="32"/>
    </location>
</feature>
<comment type="function">
    <text evidence="8">Strong inhibitor of bacterial serine proteases such as subtilisin.</text>
</comment>
<reference evidence="11 12" key="1">
    <citation type="submission" date="2024-10" db="EMBL/GenBank/DDBJ databases">
        <title>The Natural Products Discovery Center: Release of the First 8490 Sequenced Strains for Exploring Actinobacteria Biosynthetic Diversity.</title>
        <authorList>
            <person name="Kalkreuter E."/>
            <person name="Kautsar S.A."/>
            <person name="Yang D."/>
            <person name="Bader C.D."/>
            <person name="Teijaro C.N."/>
            <person name="Fluegel L."/>
            <person name="Davis C.M."/>
            <person name="Simpson J.R."/>
            <person name="Lauterbach L."/>
            <person name="Steele A.D."/>
            <person name="Gui C."/>
            <person name="Meng S."/>
            <person name="Li G."/>
            <person name="Viehrig K."/>
            <person name="Ye F."/>
            <person name="Su P."/>
            <person name="Kiefer A.F."/>
            <person name="Nichols A."/>
            <person name="Cepeda A.J."/>
            <person name="Yan W."/>
            <person name="Fan B."/>
            <person name="Jiang Y."/>
            <person name="Adhikari A."/>
            <person name="Zheng C.-J."/>
            <person name="Schuster L."/>
            <person name="Cowan T.M."/>
            <person name="Smanski M.J."/>
            <person name="Chevrette M.G."/>
            <person name="De Carvalho L.P.S."/>
            <person name="Shen B."/>
        </authorList>
    </citation>
    <scope>NUCLEOTIDE SEQUENCE [LARGE SCALE GENOMIC DNA]</scope>
    <source>
        <strain evidence="11 12">NPDC015755</strain>
    </source>
</reference>
<feature type="disulfide bond" evidence="8">
    <location>
        <begin position="107"/>
        <end position="137"/>
    </location>
</feature>
<name>A0ABW6YAS4_9ACTN</name>
<comment type="caution">
    <text evidence="11">The sequence shown here is derived from an EMBL/GenBank/DDBJ whole genome shotgun (WGS) entry which is preliminary data.</text>
</comment>
<evidence type="ECO:0000259" key="10">
    <source>
        <dbReference type="Pfam" id="PF00720"/>
    </source>
</evidence>
<dbReference type="PRINTS" id="PR00294">
    <property type="entry name" value="SSBTLNINHBTR"/>
</dbReference>
<feature type="disulfide bond" evidence="8">
    <location>
        <begin position="70"/>
        <end position="85"/>
    </location>
</feature>
<evidence type="ECO:0000313" key="11">
    <source>
        <dbReference type="EMBL" id="MFF8276886.1"/>
    </source>
</evidence>
<evidence type="ECO:0000256" key="4">
    <source>
        <dbReference type="ARBA" id="ARBA00022525"/>
    </source>
</evidence>
<keyword evidence="6 8" id="KW-0722">Serine protease inhibitor</keyword>
<comment type="similarity">
    <text evidence="2 8 9">Belongs to the protease inhibitor I16 (SSI) family.</text>
</comment>